<evidence type="ECO:0000256" key="4">
    <source>
        <dbReference type="ARBA" id="ARBA00022692"/>
    </source>
</evidence>
<comment type="subcellular location">
    <subcellularLocation>
        <location evidence="1">Cell membrane</location>
        <topology evidence="1">Multi-pass membrane protein</topology>
    </subcellularLocation>
</comment>
<feature type="region of interest" description="Disordered" evidence="7">
    <location>
        <begin position="572"/>
        <end position="602"/>
    </location>
</feature>
<dbReference type="InterPro" id="IPR020846">
    <property type="entry name" value="MFS_dom"/>
</dbReference>
<evidence type="ECO:0000256" key="3">
    <source>
        <dbReference type="ARBA" id="ARBA00022475"/>
    </source>
</evidence>
<sequence>MSHTTSSPTTPARADNGMTHRQVLEALSGLLLGMFVSILAGTVVSTSLPRIISDLNGDQTAFTWVVTATLLATTVSTPIWGKFADLFNRKLLIQLALGIFVLGSALAGFSQDTGTLIGFRVLQGLGAGGLTALSQIIMADIISPRERGRYMGLFGAVMAVGTVGGPLFGGLLTDSLGWRWNFFVGVPFAIAAIFLLQRTLHLPKRNVGKVKIDYLGAALIAGGVSLLLIWVTLAGTQFEWASFTTLVMVGISVLLLAAAVIVEIKVDEPIIPMSLFKNRTFTLAVVASISVGVAMFGTSVFLSQYMQLARGATPTESGLLTLPMIGGLLIASIVVGQFISRFGHWKPYLIVGSILLTVGLFLMSTIHYDSNYLLVSVYMFVLGAGVGMVMQNLVLVVQNDVLPQQLGTASAGVAFFRSLGGTIGVSVMGSVLATKVTDMLSDRQDDLQAAIVALGAPGAKIAETLSSGTIPKVSTLPESVRTIIESVYGDAVADIFLVAAPLAILTIIAVIFLPNKKLGSKNAVQRMAEQGAGEPALVGAATGSVTTATASTSTQSFATGALDVAEAMIGGEADTRLERGRDETADADSGSEAEAHSPRHGR</sequence>
<keyword evidence="11" id="KW-1185">Reference proteome</keyword>
<dbReference type="PRINTS" id="PR01036">
    <property type="entry name" value="TCRTETB"/>
</dbReference>
<dbReference type="PROSITE" id="PS50850">
    <property type="entry name" value="MFS"/>
    <property type="match status" value="1"/>
</dbReference>
<feature type="transmembrane region" description="Helical" evidence="8">
    <location>
        <begin position="372"/>
        <end position="397"/>
    </location>
</feature>
<dbReference type="Gene3D" id="1.20.1250.20">
    <property type="entry name" value="MFS general substrate transporter like domains"/>
    <property type="match status" value="1"/>
</dbReference>
<feature type="compositionally biased region" description="Basic and acidic residues" evidence="7">
    <location>
        <begin position="573"/>
        <end position="584"/>
    </location>
</feature>
<feature type="transmembrane region" description="Helical" evidence="8">
    <location>
        <begin position="117"/>
        <end position="138"/>
    </location>
</feature>
<feature type="transmembrane region" description="Helical" evidence="8">
    <location>
        <begin position="212"/>
        <end position="234"/>
    </location>
</feature>
<dbReference type="Proteomes" id="UP000190827">
    <property type="component" value="Unassembled WGS sequence"/>
</dbReference>
<feature type="transmembrane region" description="Helical" evidence="8">
    <location>
        <begin position="23"/>
        <end position="41"/>
    </location>
</feature>
<reference evidence="10 11" key="1">
    <citation type="submission" date="2017-02" db="EMBL/GenBank/DDBJ databases">
        <authorList>
            <person name="Varghese N."/>
            <person name="Submissions S."/>
        </authorList>
    </citation>
    <scope>NUCLEOTIDE SEQUENCE [LARGE SCALE GENOMIC DNA]</scope>
    <source>
        <strain evidence="10 11">VKM Ac-1787</strain>
    </source>
</reference>
<dbReference type="Gene3D" id="1.20.1720.10">
    <property type="entry name" value="Multidrug resistance protein D"/>
    <property type="match status" value="1"/>
</dbReference>
<keyword evidence="6 8" id="KW-0472">Membrane</keyword>
<keyword evidence="5 8" id="KW-1133">Transmembrane helix</keyword>
<organism evidence="10 11">
    <name type="scientific">Plantibacter cousiniae</name>
    <name type="common">nom. nud.</name>
    <dbReference type="NCBI Taxonomy" id="199709"/>
    <lineage>
        <taxon>Bacteria</taxon>
        <taxon>Bacillati</taxon>
        <taxon>Actinomycetota</taxon>
        <taxon>Actinomycetes</taxon>
        <taxon>Micrococcales</taxon>
        <taxon>Microbacteriaceae</taxon>
        <taxon>Plantibacter</taxon>
    </lineage>
</organism>
<evidence type="ECO:0000313" key="11">
    <source>
        <dbReference type="Proteomes" id="UP000190827"/>
    </source>
</evidence>
<feature type="domain" description="Major facilitator superfamily (MFS) profile" evidence="9">
    <location>
        <begin position="26"/>
        <end position="518"/>
    </location>
</feature>
<dbReference type="Pfam" id="PF07690">
    <property type="entry name" value="MFS_1"/>
    <property type="match status" value="1"/>
</dbReference>
<accession>A0ABY1LP09</accession>
<feature type="transmembrane region" description="Helical" evidence="8">
    <location>
        <begin position="318"/>
        <end position="336"/>
    </location>
</feature>
<keyword evidence="4 8" id="KW-0812">Transmembrane</keyword>
<feature type="transmembrane region" description="Helical" evidence="8">
    <location>
        <begin position="61"/>
        <end position="80"/>
    </location>
</feature>
<evidence type="ECO:0000259" key="9">
    <source>
        <dbReference type="PROSITE" id="PS50850"/>
    </source>
</evidence>
<dbReference type="InterPro" id="IPR011701">
    <property type="entry name" value="MFS"/>
</dbReference>
<feature type="transmembrane region" description="Helical" evidence="8">
    <location>
        <begin position="495"/>
        <end position="513"/>
    </location>
</feature>
<feature type="transmembrane region" description="Helical" evidence="8">
    <location>
        <begin position="178"/>
        <end position="200"/>
    </location>
</feature>
<feature type="transmembrane region" description="Helical" evidence="8">
    <location>
        <begin position="348"/>
        <end position="366"/>
    </location>
</feature>
<evidence type="ECO:0000256" key="7">
    <source>
        <dbReference type="SAM" id="MobiDB-lite"/>
    </source>
</evidence>
<evidence type="ECO:0000313" key="10">
    <source>
        <dbReference type="EMBL" id="SKC69799.1"/>
    </source>
</evidence>
<feature type="compositionally biased region" description="Basic and acidic residues" evidence="7">
    <location>
        <begin position="593"/>
        <end position="602"/>
    </location>
</feature>
<evidence type="ECO:0000256" key="2">
    <source>
        <dbReference type="ARBA" id="ARBA00022448"/>
    </source>
</evidence>
<dbReference type="CDD" id="cd17502">
    <property type="entry name" value="MFS_Azr1_MDR_like"/>
    <property type="match status" value="1"/>
</dbReference>
<name>A0ABY1LP09_9MICO</name>
<proteinExistence type="predicted"/>
<evidence type="ECO:0000256" key="1">
    <source>
        <dbReference type="ARBA" id="ARBA00004651"/>
    </source>
</evidence>
<dbReference type="PANTHER" id="PTHR23501:SF197">
    <property type="entry name" value="COMD"/>
    <property type="match status" value="1"/>
</dbReference>
<dbReference type="InterPro" id="IPR004638">
    <property type="entry name" value="EmrB-like"/>
</dbReference>
<protein>
    <submittedName>
        <fullName evidence="10">Drug resistance transporter, EmrB/QacA subfamily</fullName>
    </submittedName>
</protein>
<dbReference type="InterPro" id="IPR036259">
    <property type="entry name" value="MFS_trans_sf"/>
</dbReference>
<evidence type="ECO:0000256" key="5">
    <source>
        <dbReference type="ARBA" id="ARBA00022989"/>
    </source>
</evidence>
<dbReference type="PANTHER" id="PTHR23501">
    <property type="entry name" value="MAJOR FACILITATOR SUPERFAMILY"/>
    <property type="match status" value="1"/>
</dbReference>
<feature type="transmembrane region" description="Helical" evidence="8">
    <location>
        <begin position="150"/>
        <end position="172"/>
    </location>
</feature>
<feature type="transmembrane region" description="Helical" evidence="8">
    <location>
        <begin position="283"/>
        <end position="306"/>
    </location>
</feature>
<keyword evidence="3" id="KW-1003">Cell membrane</keyword>
<feature type="transmembrane region" description="Helical" evidence="8">
    <location>
        <begin position="240"/>
        <end position="262"/>
    </location>
</feature>
<dbReference type="SUPFAM" id="SSF103473">
    <property type="entry name" value="MFS general substrate transporter"/>
    <property type="match status" value="1"/>
</dbReference>
<dbReference type="EMBL" id="FUZO01000002">
    <property type="protein sequence ID" value="SKC69799.1"/>
    <property type="molecule type" value="Genomic_DNA"/>
</dbReference>
<evidence type="ECO:0000256" key="8">
    <source>
        <dbReference type="SAM" id="Phobius"/>
    </source>
</evidence>
<keyword evidence="2" id="KW-0813">Transport</keyword>
<feature type="transmembrane region" description="Helical" evidence="8">
    <location>
        <begin position="92"/>
        <end position="111"/>
    </location>
</feature>
<dbReference type="NCBIfam" id="TIGR00711">
    <property type="entry name" value="efflux_EmrB"/>
    <property type="match status" value="1"/>
</dbReference>
<feature type="transmembrane region" description="Helical" evidence="8">
    <location>
        <begin position="409"/>
        <end position="433"/>
    </location>
</feature>
<evidence type="ECO:0000256" key="6">
    <source>
        <dbReference type="ARBA" id="ARBA00023136"/>
    </source>
</evidence>
<comment type="caution">
    <text evidence="10">The sequence shown here is derived from an EMBL/GenBank/DDBJ whole genome shotgun (WGS) entry which is preliminary data.</text>
</comment>
<gene>
    <name evidence="10" type="ORF">SAMN06295973_3011</name>
</gene>